<accession>A0A919YIY8</accession>
<dbReference type="RefSeq" id="WP_212981505.1">
    <property type="nucleotide sequence ID" value="NZ_AP025343.1"/>
</dbReference>
<evidence type="ECO:0000313" key="3">
    <source>
        <dbReference type="Proteomes" id="UP000682811"/>
    </source>
</evidence>
<dbReference type="SUPFAM" id="SSF55909">
    <property type="entry name" value="Pentein"/>
    <property type="match status" value="1"/>
</dbReference>
<dbReference type="Pfam" id="PF04371">
    <property type="entry name" value="PAD_porph"/>
    <property type="match status" value="2"/>
</dbReference>
<keyword evidence="1" id="KW-0378">Hydrolase</keyword>
<dbReference type="GO" id="GO:0009446">
    <property type="term" value="P:putrescine biosynthetic process"/>
    <property type="evidence" value="ECO:0007669"/>
    <property type="project" value="InterPro"/>
</dbReference>
<proteinExistence type="predicted"/>
<protein>
    <submittedName>
        <fullName evidence="2">Peptidyl-arginine deiminase</fullName>
    </submittedName>
</protein>
<evidence type="ECO:0000313" key="2">
    <source>
        <dbReference type="EMBL" id="GIO51526.1"/>
    </source>
</evidence>
<dbReference type="PANTHER" id="PTHR31377">
    <property type="entry name" value="AGMATINE DEIMINASE-RELATED"/>
    <property type="match status" value="1"/>
</dbReference>
<dbReference type="EMBL" id="BORT01000056">
    <property type="protein sequence ID" value="GIO51526.1"/>
    <property type="molecule type" value="Genomic_DNA"/>
</dbReference>
<sequence length="415" mass="47047">MKQFRTVGEFEQQESVLLIWPPPANATRSLNVDIVSVQVVQALMGEVIVLICSFNEEVEKRARKALQDQGVDTACIRFVRFPASVVFPRDFGAEVIINDEGERARVDFRFNMYGFLTEEDEFSRLHRGFGKFQAEQVGIEHTIHADLISEGGDREFNGRGVMMSIRETEVDKRNPEKTFAEVEEELKRVFRLDRIIWLPRATYDDEHPGMGAIPSADGTFRSYRSASANGHIDEMCRFVGPDTVILAHVTEEEAKSSQLHAYNKERLDQAYEAVKAATTVDGKPFTILKIPMPEPIYIDLYPEDQAFQTWEFMKESLKGKDTLFDGSPFPTAPINVLPALSYCNFLIANGVVVAQKYYEEGMPEEIRKKDEEALKVLKTAFPDRRIVQINTLALNLYGGGIHCHTRNIPAATKKE</sequence>
<name>A0A919YIY8_9BACL</name>
<organism evidence="2 3">
    <name type="scientific">Paenibacillus azoreducens</name>
    <dbReference type="NCBI Taxonomy" id="116718"/>
    <lineage>
        <taxon>Bacteria</taxon>
        <taxon>Bacillati</taxon>
        <taxon>Bacillota</taxon>
        <taxon>Bacilli</taxon>
        <taxon>Bacillales</taxon>
        <taxon>Paenibacillaceae</taxon>
        <taxon>Paenibacillus</taxon>
    </lineage>
</organism>
<dbReference type="PANTHER" id="PTHR31377:SF0">
    <property type="entry name" value="AGMATINE DEIMINASE-RELATED"/>
    <property type="match status" value="1"/>
</dbReference>
<comment type="caution">
    <text evidence="2">The sequence shown here is derived from an EMBL/GenBank/DDBJ whole genome shotgun (WGS) entry which is preliminary data.</text>
</comment>
<dbReference type="InterPro" id="IPR007466">
    <property type="entry name" value="Peptidyl-Arg-deiminase_porph"/>
</dbReference>
<gene>
    <name evidence="2" type="ORF">J34TS1_62910</name>
</gene>
<dbReference type="GO" id="GO:0004668">
    <property type="term" value="F:protein-arginine deiminase activity"/>
    <property type="evidence" value="ECO:0007669"/>
    <property type="project" value="InterPro"/>
</dbReference>
<dbReference type="Proteomes" id="UP000682811">
    <property type="component" value="Unassembled WGS sequence"/>
</dbReference>
<dbReference type="Gene3D" id="3.75.10.10">
    <property type="entry name" value="L-arginine/glycine Amidinotransferase, Chain A"/>
    <property type="match status" value="1"/>
</dbReference>
<keyword evidence="3" id="KW-1185">Reference proteome</keyword>
<evidence type="ECO:0000256" key="1">
    <source>
        <dbReference type="ARBA" id="ARBA00022801"/>
    </source>
</evidence>
<dbReference type="GO" id="GO:0047632">
    <property type="term" value="F:agmatine deiminase activity"/>
    <property type="evidence" value="ECO:0007669"/>
    <property type="project" value="TreeGrafter"/>
</dbReference>
<dbReference type="AlphaFoldDB" id="A0A919YIY8"/>
<reference evidence="2 3" key="1">
    <citation type="submission" date="2021-03" db="EMBL/GenBank/DDBJ databases">
        <title>Antimicrobial resistance genes in bacteria isolated from Japanese honey, and their potential for conferring macrolide and lincosamide resistance in the American foulbrood pathogen Paenibacillus larvae.</title>
        <authorList>
            <person name="Okamoto M."/>
            <person name="Kumagai M."/>
            <person name="Kanamori H."/>
            <person name="Takamatsu D."/>
        </authorList>
    </citation>
    <scope>NUCLEOTIDE SEQUENCE [LARGE SCALE GENOMIC DNA]</scope>
    <source>
        <strain evidence="2 3">J34TS1</strain>
    </source>
</reference>